<dbReference type="InterPro" id="IPR023346">
    <property type="entry name" value="Lysozyme-like_dom_sf"/>
</dbReference>
<feature type="domain" description="Transglycosylase SLT" evidence="1">
    <location>
        <begin position="10"/>
        <end position="134"/>
    </location>
</feature>
<dbReference type="InterPro" id="IPR008258">
    <property type="entry name" value="Transglycosylase_SLT_dom_1"/>
</dbReference>
<keyword evidence="2" id="KW-0614">Plasmid</keyword>
<dbReference type="Gene3D" id="1.10.530.10">
    <property type="match status" value="1"/>
</dbReference>
<sequence>MIELVTLVQQCAPNIPNDIMLSIINVESTKNPFAIGVVKGSVKQPKTYAEAINRVYELHNAGKNFSMGIAQVNRYNLNKYGLTYETVFDPCKNVYAGSLILLDCYNRASKVSNSVNQSWQKAFSCYYSGNFTTGFKQDFPNQPPYVTKILNKLSQIQGQGSYLAATQPIRQNINSMNREELAKFANDSLVAENRANTDKSSNTGNVVKLEAKQVGYSWDTFSDFNATKVF</sequence>
<proteinExistence type="predicted"/>
<protein>
    <submittedName>
        <fullName evidence="2">Lytic transglycosylase domain-containing protein</fullName>
    </submittedName>
</protein>
<dbReference type="CDD" id="cd16892">
    <property type="entry name" value="LT_VirB1-like"/>
    <property type="match status" value="1"/>
</dbReference>
<evidence type="ECO:0000259" key="1">
    <source>
        <dbReference type="Pfam" id="PF01464"/>
    </source>
</evidence>
<name>A0A6H0G0A5_ACIPI</name>
<dbReference type="Proteomes" id="UP000501692">
    <property type="component" value="Plasmid pA1254_2"/>
</dbReference>
<dbReference type="AlphaFoldDB" id="A0A6H0G0A5"/>
<accession>A0A6H0G0A5</accession>
<evidence type="ECO:0000313" key="3">
    <source>
        <dbReference type="Proteomes" id="UP000501692"/>
    </source>
</evidence>
<gene>
    <name evidence="2" type="ORF">G8E09_19620</name>
</gene>
<evidence type="ECO:0000313" key="2">
    <source>
        <dbReference type="EMBL" id="QIT20020.1"/>
    </source>
</evidence>
<dbReference type="SUPFAM" id="SSF53955">
    <property type="entry name" value="Lysozyme-like"/>
    <property type="match status" value="1"/>
</dbReference>
<reference evidence="2 3" key="1">
    <citation type="submission" date="2020-03" db="EMBL/GenBank/DDBJ databases">
        <authorList>
            <person name="Zhang L."/>
            <person name="Han X."/>
            <person name="Chen Y."/>
            <person name="Yu Y."/>
        </authorList>
    </citation>
    <scope>NUCLEOTIDE SEQUENCE [LARGE SCALE GENOMIC DNA]</scope>
    <source>
        <strain evidence="2 3">A1254</strain>
        <plasmid evidence="3">pa1254_2</plasmid>
    </source>
</reference>
<dbReference type="Pfam" id="PF01464">
    <property type="entry name" value="SLT"/>
    <property type="match status" value="1"/>
</dbReference>
<dbReference type="EMBL" id="CP049808">
    <property type="protein sequence ID" value="QIT20020.1"/>
    <property type="molecule type" value="Genomic_DNA"/>
</dbReference>
<dbReference type="RefSeq" id="WP_167564504.1">
    <property type="nucleotide sequence ID" value="NZ_CP049808.1"/>
</dbReference>
<organism evidence="2 3">
    <name type="scientific">Acinetobacter pittii</name>
    <name type="common">Acinetobacter genomosp. 3</name>
    <dbReference type="NCBI Taxonomy" id="48296"/>
    <lineage>
        <taxon>Bacteria</taxon>
        <taxon>Pseudomonadati</taxon>
        <taxon>Pseudomonadota</taxon>
        <taxon>Gammaproteobacteria</taxon>
        <taxon>Moraxellales</taxon>
        <taxon>Moraxellaceae</taxon>
        <taxon>Acinetobacter</taxon>
        <taxon>Acinetobacter calcoaceticus/baumannii complex</taxon>
    </lineage>
</organism>
<geneLocation type="plasmid" evidence="3">
    <name>pa1254_2</name>
</geneLocation>